<gene>
    <name evidence="2" type="ORF">C1I95_27170</name>
</gene>
<comment type="caution">
    <text evidence="2">The sequence shown here is derived from an EMBL/GenBank/DDBJ whole genome shotgun (WGS) entry which is preliminary data.</text>
</comment>
<evidence type="ECO:0008006" key="4">
    <source>
        <dbReference type="Google" id="ProtNLM"/>
    </source>
</evidence>
<feature type="transmembrane region" description="Helical" evidence="1">
    <location>
        <begin position="85"/>
        <end position="106"/>
    </location>
</feature>
<accession>A0A2W2EH80</accession>
<protein>
    <recommendedName>
        <fullName evidence="4">DUF2637 domain-containing protein</fullName>
    </recommendedName>
</protein>
<feature type="transmembrane region" description="Helical" evidence="1">
    <location>
        <begin position="112"/>
        <end position="132"/>
    </location>
</feature>
<reference evidence="2 3" key="1">
    <citation type="submission" date="2018-01" db="EMBL/GenBank/DDBJ databases">
        <title>Draft genome sequence of Jishengella sp. NA12.</title>
        <authorList>
            <person name="Sahin N."/>
            <person name="Ay H."/>
            <person name="Saygin H."/>
        </authorList>
    </citation>
    <scope>NUCLEOTIDE SEQUENCE [LARGE SCALE GENOMIC DNA]</scope>
    <source>
        <strain evidence="2 3">NA12</strain>
    </source>
</reference>
<feature type="non-terminal residue" evidence="2">
    <location>
        <position position="142"/>
    </location>
</feature>
<dbReference type="Proteomes" id="UP000248924">
    <property type="component" value="Unassembled WGS sequence"/>
</dbReference>
<evidence type="ECO:0000256" key="1">
    <source>
        <dbReference type="SAM" id="Phobius"/>
    </source>
</evidence>
<feature type="transmembrane region" description="Helical" evidence="1">
    <location>
        <begin position="12"/>
        <end position="33"/>
    </location>
</feature>
<proteinExistence type="predicted"/>
<keyword evidence="3" id="KW-1185">Reference proteome</keyword>
<sequence length="142" mass="14792">MATTNPPASWAARMEGVGLVLIVIFVGLDVGAASFTHVHDWTMANSPANTPGWFGWANAVISELVPVACLLIIRRRKRHGGPIGYPLVLLVAFAGFSLAAQLGVAVGKVGPTGWFLSAVPALAFMALVKLVLAPVKGDNPPP</sequence>
<feature type="transmembrane region" description="Helical" evidence="1">
    <location>
        <begin position="53"/>
        <end position="73"/>
    </location>
</feature>
<dbReference type="AlphaFoldDB" id="A0A2W2EH80"/>
<keyword evidence="1" id="KW-0812">Transmembrane</keyword>
<keyword evidence="1" id="KW-1133">Transmembrane helix</keyword>
<dbReference type="EMBL" id="POTY01000230">
    <property type="protein sequence ID" value="PZG11538.1"/>
    <property type="molecule type" value="Genomic_DNA"/>
</dbReference>
<evidence type="ECO:0000313" key="2">
    <source>
        <dbReference type="EMBL" id="PZG11538.1"/>
    </source>
</evidence>
<name>A0A2W2EH80_9ACTN</name>
<evidence type="ECO:0000313" key="3">
    <source>
        <dbReference type="Proteomes" id="UP000248924"/>
    </source>
</evidence>
<keyword evidence="1" id="KW-0472">Membrane</keyword>
<organism evidence="2 3">
    <name type="scientific">Micromonospora craterilacus</name>
    <dbReference type="NCBI Taxonomy" id="1655439"/>
    <lineage>
        <taxon>Bacteria</taxon>
        <taxon>Bacillati</taxon>
        <taxon>Actinomycetota</taxon>
        <taxon>Actinomycetes</taxon>
        <taxon>Micromonosporales</taxon>
        <taxon>Micromonosporaceae</taxon>
        <taxon>Micromonospora</taxon>
    </lineage>
</organism>